<dbReference type="OrthoDB" id="254488at2"/>
<evidence type="ECO:0000313" key="2">
    <source>
        <dbReference type="Proteomes" id="UP000317863"/>
    </source>
</evidence>
<accession>A0A544QU71</accession>
<keyword evidence="2" id="KW-1185">Reference proteome</keyword>
<dbReference type="Proteomes" id="UP000317863">
    <property type="component" value="Unassembled WGS sequence"/>
</dbReference>
<dbReference type="RefSeq" id="WP_142536370.1">
    <property type="nucleotide sequence ID" value="NZ_SGJB01000013.1"/>
</dbReference>
<proteinExistence type="predicted"/>
<evidence type="ECO:0008006" key="3">
    <source>
        <dbReference type="Google" id="ProtNLM"/>
    </source>
</evidence>
<evidence type="ECO:0000313" key="1">
    <source>
        <dbReference type="EMBL" id="TQQ84249.1"/>
    </source>
</evidence>
<gene>
    <name evidence="1" type="ORF">EXD82_07910</name>
</gene>
<comment type="caution">
    <text evidence="1">The sequence shown here is derived from an EMBL/GenBank/DDBJ whole genome shotgun (WGS) entry which is preliminary data.</text>
</comment>
<reference evidence="1 2" key="1">
    <citation type="submission" date="2019-02" db="EMBL/GenBank/DDBJ databases">
        <title>Peptostreptococcaceae bacterium ZHW00191 nov., a new bacterium isolated from the human gut.</title>
        <authorList>
            <person name="Zhou H.-W."/>
            <person name="Chen X.-J."/>
        </authorList>
    </citation>
    <scope>NUCLEOTIDE SEQUENCE [LARGE SCALE GENOMIC DNA]</scope>
    <source>
        <strain evidence="1 2">ZHW00191</strain>
    </source>
</reference>
<dbReference type="EMBL" id="SGJB01000013">
    <property type="protein sequence ID" value="TQQ84249.1"/>
    <property type="molecule type" value="Genomic_DNA"/>
</dbReference>
<sequence length="239" mass="27853">MNNNTVVYSNRVVAFIDILGFKNLVSNPTNQNKIFSLMQYLKSEKNRNYKTEYSLSDLGREITIFSDSIVISYDLSFKGQIFYILLDIIHFQLDIANMGILLRGGVSIGSLYHNKEIVFGPAMINAYNLESKNAIYPRIILDSEIFNFVSYNPSLHYTPAEELEYILSLLKQDFDGFYFTDFLNQYTELDKPENIFILINKLKNIIHNYLHNVKSPLEVKQKYIWLDGYIKSLKFCNTL</sequence>
<name>A0A544QU71_9FIRM</name>
<protein>
    <recommendedName>
        <fullName evidence="3">Guanylate cyclase domain-containing protein</fullName>
    </recommendedName>
</protein>
<organism evidence="1 2">
    <name type="scientific">Peptacetobacter hominis</name>
    <dbReference type="NCBI Taxonomy" id="2743610"/>
    <lineage>
        <taxon>Bacteria</taxon>
        <taxon>Bacillati</taxon>
        <taxon>Bacillota</taxon>
        <taxon>Clostridia</taxon>
        <taxon>Peptostreptococcales</taxon>
        <taxon>Peptostreptococcaceae</taxon>
        <taxon>Peptacetobacter</taxon>
    </lineage>
</organism>
<dbReference type="AlphaFoldDB" id="A0A544QU71"/>